<proteinExistence type="predicted"/>
<keyword evidence="3" id="KW-1185">Reference proteome</keyword>
<dbReference type="Proteomes" id="UP001292079">
    <property type="component" value="Unassembled WGS sequence"/>
</dbReference>
<gene>
    <name evidence="2" type="ORF">MN116_000455</name>
</gene>
<dbReference type="Pfam" id="PF14529">
    <property type="entry name" value="Exo_endo_phos_2"/>
    <property type="match status" value="1"/>
</dbReference>
<dbReference type="PANTHER" id="PTHR33332">
    <property type="entry name" value="REVERSE TRANSCRIPTASE DOMAIN-CONTAINING PROTEIN"/>
    <property type="match status" value="1"/>
</dbReference>
<dbReference type="InterPro" id="IPR043502">
    <property type="entry name" value="DNA/RNA_pol_sf"/>
</dbReference>
<dbReference type="AlphaFoldDB" id="A0AAE1ZE51"/>
<feature type="domain" description="Reverse transcriptase" evidence="1">
    <location>
        <begin position="417"/>
        <end position="672"/>
    </location>
</feature>
<sequence length="898" mass="103285">MLYRGNREYKRGGGCLIYVNVCLPSNKIDDEILGKVPESVWISVNTPDYSLLFGCIYRTPNTSTTVDNNIINAFIHTSALTYNAKVIAGDFNLARIDWNVGRGLSYDEENLLATLDMHCWTQCVHTPTRHHNILDLVFCHDVTPLSLQVSKELESSDHKMVLCSLPFDFRHSSIHKIQKTRQYRNYKNVDWNLLHTLLSCSDWENFFLSSSLTDALDIFYQINNSCLDTIAPIKLNNIIKSNDLYIPLHYRKKLRRLQKSYHKSNDFSALMEITMTFNQVKEVHRLKAINEELSAMHSSSKVQNLVRLFNKRLKPSQNSDTPCILRNGLMITNHNIITNLFSDFFANRGIPQDNNEVDIINSATNHMESVTFTYDNICKSINSLRTSSSYGVDGIASIYFKLGGPNLPLILLKLFDLSLTAGSYPNRWKTSYICPRYKSGDRTNLHNYRPINITPVISRIMEKIVCDQMSDYLLSEKLIFNSQHGFLKTRSCMTCHFEFFNLVFTKRSLGHLVLVLYLDISKAFDMVNHKLLVGKLSSYGIRNPLLVWLNSFLSNRHQIVKINSTLSKPEPVTSGVIQGSVLGPLLFIAYINDICKCFSMGRPFLYADDLKIVYSFPPQEFAHTFSGVTTELNKVAVWCSKWKLDLNASKCGWICFGDKRLNFDLSINGSKLSRLQSVVDLGLRYSYNLSFTEQVNMQTSKSHRLLGCILRNFYSNDSRILLYKVCVRPLLEYCTFILSNVSIRDKLRLESVQRRFTLRILEADRTLDYKTRCTKLGLDTLWRRRLKLNLIFFYKILNKLTFSSPNTIQLEEPSCYNLRNSASKIKISQSKSALYMNYFTNKFSRIWNHLPQAIRETDSLPSFVRHVSNFISSEISLKMFTSTIVSNSTSKIIGTLNV</sequence>
<dbReference type="InterPro" id="IPR036691">
    <property type="entry name" value="Endo/exonu/phosph_ase_sf"/>
</dbReference>
<dbReference type="InterPro" id="IPR000477">
    <property type="entry name" value="RT_dom"/>
</dbReference>
<dbReference type="SUPFAM" id="SSF56672">
    <property type="entry name" value="DNA/RNA polymerases"/>
    <property type="match status" value="1"/>
</dbReference>
<accession>A0AAE1ZE51</accession>
<reference evidence="2" key="2">
    <citation type="journal article" date="2023" name="Infect Dis Poverty">
        <title>Chromosome-scale genome of the human blood fluke Schistosoma mekongi and its implications for public health.</title>
        <authorList>
            <person name="Zhou M."/>
            <person name="Xu L."/>
            <person name="Xu D."/>
            <person name="Chen W."/>
            <person name="Khan J."/>
            <person name="Hu Y."/>
            <person name="Huang H."/>
            <person name="Wei H."/>
            <person name="Zhang Y."/>
            <person name="Chusongsang P."/>
            <person name="Tanasarnprasert K."/>
            <person name="Hu X."/>
            <person name="Limpanont Y."/>
            <person name="Lv Z."/>
        </authorList>
    </citation>
    <scope>NUCLEOTIDE SEQUENCE</scope>
    <source>
        <strain evidence="2">LV_2022a</strain>
    </source>
</reference>
<evidence type="ECO:0000259" key="1">
    <source>
        <dbReference type="PROSITE" id="PS50878"/>
    </source>
</evidence>
<protein>
    <recommendedName>
        <fullName evidence="1">Reverse transcriptase domain-containing protein</fullName>
    </recommendedName>
</protein>
<evidence type="ECO:0000313" key="3">
    <source>
        <dbReference type="Proteomes" id="UP001292079"/>
    </source>
</evidence>
<dbReference type="CDD" id="cd01650">
    <property type="entry name" value="RT_nLTR_like"/>
    <property type="match status" value="1"/>
</dbReference>
<dbReference type="Pfam" id="PF00078">
    <property type="entry name" value="RVT_1"/>
    <property type="match status" value="1"/>
</dbReference>
<dbReference type="GO" id="GO:0003824">
    <property type="term" value="F:catalytic activity"/>
    <property type="evidence" value="ECO:0007669"/>
    <property type="project" value="InterPro"/>
</dbReference>
<evidence type="ECO:0000313" key="2">
    <source>
        <dbReference type="EMBL" id="KAK4472157.1"/>
    </source>
</evidence>
<reference evidence="2" key="1">
    <citation type="submission" date="2022-04" db="EMBL/GenBank/DDBJ databases">
        <authorList>
            <person name="Xu L."/>
            <person name="Lv Z."/>
        </authorList>
    </citation>
    <scope>NUCLEOTIDE SEQUENCE</scope>
    <source>
        <strain evidence="2">LV_2022a</strain>
    </source>
</reference>
<dbReference type="EMBL" id="JALJAT010000002">
    <property type="protein sequence ID" value="KAK4472157.1"/>
    <property type="molecule type" value="Genomic_DNA"/>
</dbReference>
<dbReference type="InterPro" id="IPR005135">
    <property type="entry name" value="Endo/exonuclease/phosphatase"/>
</dbReference>
<comment type="caution">
    <text evidence="2">The sequence shown here is derived from an EMBL/GenBank/DDBJ whole genome shotgun (WGS) entry which is preliminary data.</text>
</comment>
<name>A0AAE1ZE51_SCHME</name>
<dbReference type="PROSITE" id="PS50878">
    <property type="entry name" value="RT_POL"/>
    <property type="match status" value="1"/>
</dbReference>
<organism evidence="2 3">
    <name type="scientific">Schistosoma mekongi</name>
    <name type="common">Parasitic worm</name>
    <dbReference type="NCBI Taxonomy" id="38744"/>
    <lineage>
        <taxon>Eukaryota</taxon>
        <taxon>Metazoa</taxon>
        <taxon>Spiralia</taxon>
        <taxon>Lophotrochozoa</taxon>
        <taxon>Platyhelminthes</taxon>
        <taxon>Trematoda</taxon>
        <taxon>Digenea</taxon>
        <taxon>Strigeidida</taxon>
        <taxon>Schistosomatoidea</taxon>
        <taxon>Schistosomatidae</taxon>
        <taxon>Schistosoma</taxon>
    </lineage>
</organism>
<dbReference type="SUPFAM" id="SSF56219">
    <property type="entry name" value="DNase I-like"/>
    <property type="match status" value="1"/>
</dbReference>